<dbReference type="AlphaFoldDB" id="A0AAW2MNH4"/>
<feature type="domain" description="Tyrosinase copper-binding" evidence="1">
    <location>
        <begin position="31"/>
        <end position="42"/>
    </location>
</feature>
<organism evidence="2">
    <name type="scientific">Sesamum calycinum</name>
    <dbReference type="NCBI Taxonomy" id="2727403"/>
    <lineage>
        <taxon>Eukaryota</taxon>
        <taxon>Viridiplantae</taxon>
        <taxon>Streptophyta</taxon>
        <taxon>Embryophyta</taxon>
        <taxon>Tracheophyta</taxon>
        <taxon>Spermatophyta</taxon>
        <taxon>Magnoliopsida</taxon>
        <taxon>eudicotyledons</taxon>
        <taxon>Gunneridae</taxon>
        <taxon>Pentapetalae</taxon>
        <taxon>asterids</taxon>
        <taxon>lamiids</taxon>
        <taxon>Lamiales</taxon>
        <taxon>Pedaliaceae</taxon>
        <taxon>Sesamum</taxon>
    </lineage>
</organism>
<reference evidence="2" key="2">
    <citation type="journal article" date="2024" name="Plant">
        <title>Genomic evolution and insights into agronomic trait innovations of Sesamum species.</title>
        <authorList>
            <person name="Miao H."/>
            <person name="Wang L."/>
            <person name="Qu L."/>
            <person name="Liu H."/>
            <person name="Sun Y."/>
            <person name="Le M."/>
            <person name="Wang Q."/>
            <person name="Wei S."/>
            <person name="Zheng Y."/>
            <person name="Lin W."/>
            <person name="Duan Y."/>
            <person name="Cao H."/>
            <person name="Xiong S."/>
            <person name="Wang X."/>
            <person name="Wei L."/>
            <person name="Li C."/>
            <person name="Ma Q."/>
            <person name="Ju M."/>
            <person name="Zhao R."/>
            <person name="Li G."/>
            <person name="Mu C."/>
            <person name="Tian Q."/>
            <person name="Mei H."/>
            <person name="Zhang T."/>
            <person name="Gao T."/>
            <person name="Zhang H."/>
        </authorList>
    </citation>
    <scope>NUCLEOTIDE SEQUENCE</scope>
    <source>
        <strain evidence="2">KEN8</strain>
    </source>
</reference>
<dbReference type="InterPro" id="IPR002227">
    <property type="entry name" value="Tyrosinase_Cu-bd"/>
</dbReference>
<dbReference type="PANTHER" id="PTHR24559">
    <property type="entry name" value="TRANSPOSON TY3-I GAG-POL POLYPROTEIN"/>
    <property type="match status" value="1"/>
</dbReference>
<dbReference type="PROSITE" id="PS00498">
    <property type="entry name" value="TYROSINASE_2"/>
    <property type="match status" value="1"/>
</dbReference>
<dbReference type="PANTHER" id="PTHR24559:SF430">
    <property type="entry name" value="RNA-DIRECTED DNA POLYMERASE"/>
    <property type="match status" value="1"/>
</dbReference>
<sequence>MNDTTRKEVIQCLQRNINIFSWTLQDLEGIDPNFITHHLNIDPHIKPVKQKKKQFGPEKNKIIQAEIDKLRVAKHIEEIQFLEWLSNVILTKNTGATYQRLVDKIFRQQIGRNVEVYVDDMLVKRKEARDHAADLEEIFSVLRKYKLKLNSGKCVFGVEDIYEVKEENMIQDLQQIEELRTNFESFQIIQIPREENIEADCLSKVASALENYRTRHATIQYLPKPRVVVKIQAISSLDDWRTAMIKWVEERCLPNSRWEATRLKSRAV</sequence>
<gene>
    <name evidence="2" type="ORF">Scaly_2207900</name>
</gene>
<accession>A0AAW2MNH4</accession>
<dbReference type="InterPro" id="IPR000477">
    <property type="entry name" value="RT_dom"/>
</dbReference>
<evidence type="ECO:0000313" key="2">
    <source>
        <dbReference type="EMBL" id="KAL0333064.1"/>
    </source>
</evidence>
<dbReference type="Pfam" id="PF00078">
    <property type="entry name" value="RVT_1"/>
    <property type="match status" value="1"/>
</dbReference>
<comment type="caution">
    <text evidence="2">The sequence shown here is derived from an EMBL/GenBank/DDBJ whole genome shotgun (WGS) entry which is preliminary data.</text>
</comment>
<proteinExistence type="predicted"/>
<dbReference type="SUPFAM" id="SSF56672">
    <property type="entry name" value="DNA/RNA polymerases"/>
    <property type="match status" value="1"/>
</dbReference>
<dbReference type="InterPro" id="IPR053134">
    <property type="entry name" value="RNA-dir_DNA_polymerase"/>
</dbReference>
<evidence type="ECO:0000259" key="1">
    <source>
        <dbReference type="PROSITE" id="PS00498"/>
    </source>
</evidence>
<reference evidence="2" key="1">
    <citation type="submission" date="2020-06" db="EMBL/GenBank/DDBJ databases">
        <authorList>
            <person name="Li T."/>
            <person name="Hu X."/>
            <person name="Zhang T."/>
            <person name="Song X."/>
            <person name="Zhang H."/>
            <person name="Dai N."/>
            <person name="Sheng W."/>
            <person name="Hou X."/>
            <person name="Wei L."/>
        </authorList>
    </citation>
    <scope>NUCLEOTIDE SEQUENCE</scope>
    <source>
        <strain evidence="2">KEN8</strain>
        <tissue evidence="2">Leaf</tissue>
    </source>
</reference>
<dbReference type="EMBL" id="JACGWM010000013">
    <property type="protein sequence ID" value="KAL0333064.1"/>
    <property type="molecule type" value="Genomic_DNA"/>
</dbReference>
<name>A0AAW2MNH4_9LAMI</name>
<dbReference type="Gene3D" id="3.30.70.270">
    <property type="match status" value="1"/>
</dbReference>
<protein>
    <recommendedName>
        <fullName evidence="1">Tyrosinase copper-binding domain-containing protein</fullName>
    </recommendedName>
</protein>
<dbReference type="InterPro" id="IPR043502">
    <property type="entry name" value="DNA/RNA_pol_sf"/>
</dbReference>
<dbReference type="InterPro" id="IPR043128">
    <property type="entry name" value="Rev_trsase/Diguanyl_cyclase"/>
</dbReference>
<dbReference type="GO" id="GO:0016491">
    <property type="term" value="F:oxidoreductase activity"/>
    <property type="evidence" value="ECO:0007669"/>
    <property type="project" value="InterPro"/>
</dbReference>